<protein>
    <submittedName>
        <fullName evidence="1">Esterase</fullName>
    </submittedName>
</protein>
<dbReference type="OrthoDB" id="9803578at2"/>
<dbReference type="SUPFAM" id="SSF53474">
    <property type="entry name" value="alpha/beta-Hydrolases"/>
    <property type="match status" value="1"/>
</dbReference>
<keyword evidence="2" id="KW-1185">Reference proteome</keyword>
<dbReference type="GO" id="GO:0016747">
    <property type="term" value="F:acyltransferase activity, transferring groups other than amino-acyl groups"/>
    <property type="evidence" value="ECO:0007669"/>
    <property type="project" value="TreeGrafter"/>
</dbReference>
<sequence length="253" mass="28323">MPFIQTTLFSETLGMPTEMNVVIPHLPDGDLRNKTKLPVLYLLHGLGGDHQEWTRQSSIERYAESKGVALVMPRADRSYYTDMKQGGAYFTYLSDELPKLVSYLFPLSQRREDTFIAGISMGGYGAFKLALRCPERYAAAASLSGALDIVGRVNGPNGFQPGEAERIFGDPGRLQGSGDDLLALLPKAAKTGFVPRLYQCCGTEDFLYEGNRIFLRHAEQAGLKVTYEEGPGEHEWGYWDRQARRMMEWLPVT</sequence>
<dbReference type="InterPro" id="IPR000801">
    <property type="entry name" value="Esterase-like"/>
</dbReference>
<gene>
    <name evidence="1" type="ORF">AWM70_12855</name>
</gene>
<dbReference type="RefSeq" id="WP_068696988.1">
    <property type="nucleotide sequence ID" value="NZ_CP014167.1"/>
</dbReference>
<dbReference type="Gene3D" id="3.40.50.1820">
    <property type="entry name" value="alpha/beta hydrolase"/>
    <property type="match status" value="1"/>
</dbReference>
<reference evidence="1 2" key="1">
    <citation type="submission" date="2016-01" db="EMBL/GenBank/DDBJ databases">
        <title>Complete Genome Sequence of Paenibacillus yonginensis DCY84, a novel Plant Growth-Promoting Bacteria with Elicitation of Induced Systemic Resistance.</title>
        <authorList>
            <person name="Kim Y.J."/>
            <person name="Yang D.C."/>
            <person name="Sukweenadhi J."/>
        </authorList>
    </citation>
    <scope>NUCLEOTIDE SEQUENCE [LARGE SCALE GENOMIC DNA]</scope>
    <source>
        <strain evidence="1 2">DCY84</strain>
    </source>
</reference>
<dbReference type="Pfam" id="PF00756">
    <property type="entry name" value="Esterase"/>
    <property type="match status" value="1"/>
</dbReference>
<dbReference type="InterPro" id="IPR029058">
    <property type="entry name" value="AB_hydrolase_fold"/>
</dbReference>
<evidence type="ECO:0000313" key="1">
    <source>
        <dbReference type="EMBL" id="ANS75388.1"/>
    </source>
</evidence>
<dbReference type="STRING" id="1462996.AWM70_12855"/>
<accession>A0A1B1N1V0</accession>
<evidence type="ECO:0000313" key="2">
    <source>
        <dbReference type="Proteomes" id="UP000092573"/>
    </source>
</evidence>
<proteinExistence type="predicted"/>
<dbReference type="AlphaFoldDB" id="A0A1B1N1V0"/>
<dbReference type="Proteomes" id="UP000092573">
    <property type="component" value="Chromosome"/>
</dbReference>
<organism evidence="1 2">
    <name type="scientific">Paenibacillus yonginensis</name>
    <dbReference type="NCBI Taxonomy" id="1462996"/>
    <lineage>
        <taxon>Bacteria</taxon>
        <taxon>Bacillati</taxon>
        <taxon>Bacillota</taxon>
        <taxon>Bacilli</taxon>
        <taxon>Bacillales</taxon>
        <taxon>Paenibacillaceae</taxon>
        <taxon>Paenibacillus</taxon>
    </lineage>
</organism>
<dbReference type="InterPro" id="IPR050583">
    <property type="entry name" value="Mycobacterial_A85_antigen"/>
</dbReference>
<dbReference type="EMBL" id="CP014167">
    <property type="protein sequence ID" value="ANS75388.1"/>
    <property type="molecule type" value="Genomic_DNA"/>
</dbReference>
<dbReference type="KEGG" id="pyg:AWM70_12855"/>
<dbReference type="PANTHER" id="PTHR48098">
    <property type="entry name" value="ENTEROCHELIN ESTERASE-RELATED"/>
    <property type="match status" value="1"/>
</dbReference>
<name>A0A1B1N1V0_9BACL</name>
<dbReference type="PANTHER" id="PTHR48098:SF1">
    <property type="entry name" value="DIACYLGLYCEROL ACYLTRANSFERASE_MYCOLYLTRANSFERASE AG85A"/>
    <property type="match status" value="1"/>
</dbReference>